<sequence>MQNAPQNLLSDQKLTVTEINVLIRTGRKTVLRNCNLQELDLAETQMPGWRFEKCNLSRTSFNGANLESSVFAGCRAAGIRFMSTILTEAVIEGGDYSNSSFRGATMAATKISGCKMIGADLTEARTMSLELEDSLFGLALLPNLSFRKRTLKRIDFGEADLRSCDFRETVFEECSLRDANLSDCRFEHADLRGADLGGVKLGDAKRFKGAVISKRQASDLLAQLGLQVY</sequence>
<organism evidence="1">
    <name type="scientific">marine sediment metagenome</name>
    <dbReference type="NCBI Taxonomy" id="412755"/>
    <lineage>
        <taxon>unclassified sequences</taxon>
        <taxon>metagenomes</taxon>
        <taxon>ecological metagenomes</taxon>
    </lineage>
</organism>
<dbReference type="EMBL" id="LAZR01001141">
    <property type="protein sequence ID" value="KKN49981.1"/>
    <property type="molecule type" value="Genomic_DNA"/>
</dbReference>
<dbReference type="SUPFAM" id="SSF141571">
    <property type="entry name" value="Pentapeptide repeat-like"/>
    <property type="match status" value="2"/>
</dbReference>
<comment type="caution">
    <text evidence="1">The sequence shown here is derived from an EMBL/GenBank/DDBJ whole genome shotgun (WGS) entry which is preliminary data.</text>
</comment>
<dbReference type="InterPro" id="IPR051082">
    <property type="entry name" value="Pentapeptide-BTB/POZ_domain"/>
</dbReference>
<dbReference type="PANTHER" id="PTHR14136">
    <property type="entry name" value="BTB_POZ DOMAIN-CONTAINING PROTEIN KCTD9"/>
    <property type="match status" value="1"/>
</dbReference>
<evidence type="ECO:0000313" key="1">
    <source>
        <dbReference type="EMBL" id="KKN49981.1"/>
    </source>
</evidence>
<dbReference type="AlphaFoldDB" id="A0A0F9TLN1"/>
<evidence type="ECO:0008006" key="2">
    <source>
        <dbReference type="Google" id="ProtNLM"/>
    </source>
</evidence>
<accession>A0A0F9TLN1</accession>
<dbReference type="Pfam" id="PF13599">
    <property type="entry name" value="Pentapeptide_4"/>
    <property type="match status" value="1"/>
</dbReference>
<reference evidence="1" key="1">
    <citation type="journal article" date="2015" name="Nature">
        <title>Complex archaea that bridge the gap between prokaryotes and eukaryotes.</title>
        <authorList>
            <person name="Spang A."/>
            <person name="Saw J.H."/>
            <person name="Jorgensen S.L."/>
            <person name="Zaremba-Niedzwiedzka K."/>
            <person name="Martijn J."/>
            <person name="Lind A.E."/>
            <person name="van Eijk R."/>
            <person name="Schleper C."/>
            <person name="Guy L."/>
            <person name="Ettema T.J."/>
        </authorList>
    </citation>
    <scope>NUCLEOTIDE SEQUENCE</scope>
</reference>
<dbReference type="PANTHER" id="PTHR14136:SF17">
    <property type="entry name" value="BTB_POZ DOMAIN-CONTAINING PROTEIN KCTD9"/>
    <property type="match status" value="1"/>
</dbReference>
<proteinExistence type="predicted"/>
<name>A0A0F9TLN1_9ZZZZ</name>
<dbReference type="Pfam" id="PF00805">
    <property type="entry name" value="Pentapeptide"/>
    <property type="match status" value="1"/>
</dbReference>
<dbReference type="InterPro" id="IPR001646">
    <property type="entry name" value="5peptide_repeat"/>
</dbReference>
<dbReference type="Gene3D" id="2.160.20.80">
    <property type="entry name" value="E3 ubiquitin-protein ligase SopA"/>
    <property type="match status" value="2"/>
</dbReference>
<protein>
    <recommendedName>
        <fullName evidence="2">Pentapeptide repeat protein</fullName>
    </recommendedName>
</protein>
<gene>
    <name evidence="1" type="ORF">LCGC14_0637290</name>
</gene>